<organism evidence="1 2">
    <name type="scientific">Clostridium thermobutyricum DSM 4928</name>
    <dbReference type="NCBI Taxonomy" id="1121339"/>
    <lineage>
        <taxon>Bacteria</taxon>
        <taxon>Bacillati</taxon>
        <taxon>Bacillota</taxon>
        <taxon>Clostridia</taxon>
        <taxon>Eubacteriales</taxon>
        <taxon>Clostridiaceae</taxon>
        <taxon>Clostridium</taxon>
    </lineage>
</organism>
<protein>
    <submittedName>
        <fullName evidence="1">Uncharacterized protein</fullName>
    </submittedName>
</protein>
<evidence type="ECO:0000313" key="1">
    <source>
        <dbReference type="EMBL" id="OPX47841.1"/>
    </source>
</evidence>
<dbReference type="Proteomes" id="UP000191448">
    <property type="component" value="Unassembled WGS sequence"/>
</dbReference>
<dbReference type="OrthoDB" id="1905276at2"/>
<name>A0A1V4SUY9_9CLOT</name>
<proteinExistence type="predicted"/>
<evidence type="ECO:0000313" key="2">
    <source>
        <dbReference type="Proteomes" id="UP000191448"/>
    </source>
</evidence>
<comment type="caution">
    <text evidence="1">The sequence shown here is derived from an EMBL/GenBank/DDBJ whole genome shotgun (WGS) entry which is preliminary data.</text>
</comment>
<reference evidence="1 2" key="1">
    <citation type="submission" date="2016-02" db="EMBL/GenBank/DDBJ databases">
        <title>Genome sequence of Clostridium thermobutyricum DSM 4928.</title>
        <authorList>
            <person name="Poehlein A."/>
            <person name="Daniel R."/>
        </authorList>
    </citation>
    <scope>NUCLEOTIDE SEQUENCE [LARGE SCALE GENOMIC DNA]</scope>
    <source>
        <strain evidence="1 2">DSM 4928</strain>
    </source>
</reference>
<dbReference type="AlphaFoldDB" id="A0A1V4SUY9"/>
<dbReference type="RefSeq" id="WP_080022627.1">
    <property type="nucleotide sequence ID" value="NZ_LTAY01000037.1"/>
</dbReference>
<accession>A0A1V4SUY9</accession>
<dbReference type="EMBL" id="LTAY01000037">
    <property type="protein sequence ID" value="OPX47841.1"/>
    <property type="molecule type" value="Genomic_DNA"/>
</dbReference>
<gene>
    <name evidence="1" type="ORF">CLTHE_14120</name>
</gene>
<sequence>MKLKQVELKKVLITAEYKSKIDGATDKQINFVNEVLDKVFNPMDGNIYINHNRCGIGKSTLIKATLNHLVNDSTYWGIANRDKLLEDDGAIVVTDKLDRLEEIATYPGLEDRCYFMKYDKDDESTYKSNRIDFLEQLKEQFKYPIVLVSTQKYFKMTETERKQLYKWKNGDRKIKLIDEKPYLISTTVIDEAYLSTIGIALEALPKSEEKEGILKYWRDIYNFIDTLRNSYQEYDINWISGNGSSVIINSALDKKFIKAIENDVTTNIYEMIEKLKDINKKGCLFVSSSDKLVDNSRQLIIIDNNFEKFDIDKCKNIIFDATAKVDADYLTIPEEHRKMFKAEDSKESDIDLHHVVVSASQNSLINKNDHIETISKYINNITETGLVITHGKKRGIYNKFNKHLNTKNHAYFGDVKGKNDWEGLSEMVQVGMNRKTNSVYLITYIAYTQINEKWNKINDADKIHNEIKQILEVDKGLFLNKTMKTIMKSDLVVDSIQNLMRVKCRHFSNNEKCKIFFVCNRYLIDTVNEIAKLVNAKITRVVPDIFEEEKMMNRKANEGKKKTNPQILMEFLKGLDNGRIITTKEIYNESGLSKTQFDKAKKDNKILKKWFIEHKGNKRGEFIA</sequence>